<evidence type="ECO:0000313" key="2">
    <source>
        <dbReference type="EMBL" id="HIW79446.1"/>
    </source>
</evidence>
<proteinExistence type="predicted"/>
<dbReference type="Proteomes" id="UP000824264">
    <property type="component" value="Unassembled WGS sequence"/>
</dbReference>
<accession>A0A9D1R0H6</accession>
<dbReference type="Gene3D" id="2.30.30.130">
    <property type="entry name" value="Transposase, Mu, C-terminal"/>
    <property type="match status" value="1"/>
</dbReference>
<dbReference type="SUPFAM" id="SSF50610">
    <property type="entry name" value="mu transposase, C-terminal domain"/>
    <property type="match status" value="1"/>
</dbReference>
<name>A0A9D1R0H6_9BACT</name>
<sequence>FKLAGREYYAKELDPFHGEKVNVRYDMRDPKRVTVWTLDVEMICEAFLDGNTIEYMVLSEQEQREAQKMRDAIGRIEKRAQKLVPGATIVCPDASNAVEATSTVVNSIRRPIGPVVDVQPLVALEPTFRDEEEEALTQSVRPGKARPTFEFPYERYEHHMTHPVSWTQEDRDWLEWYVQTEEYADYLDIFISKGIAWEETSCAKCS</sequence>
<evidence type="ECO:0000313" key="3">
    <source>
        <dbReference type="Proteomes" id="UP000824264"/>
    </source>
</evidence>
<organism evidence="2 3">
    <name type="scientific">Candidatus Bilophila faecipullorum</name>
    <dbReference type="NCBI Taxonomy" id="2838482"/>
    <lineage>
        <taxon>Bacteria</taxon>
        <taxon>Pseudomonadati</taxon>
        <taxon>Thermodesulfobacteriota</taxon>
        <taxon>Desulfovibrionia</taxon>
        <taxon>Desulfovibrionales</taxon>
        <taxon>Desulfovibrionaceae</taxon>
        <taxon>Bilophila</taxon>
    </lineage>
</organism>
<evidence type="ECO:0000259" key="1">
    <source>
        <dbReference type="Pfam" id="PF09299"/>
    </source>
</evidence>
<dbReference type="EMBL" id="DXGI01000374">
    <property type="protein sequence ID" value="HIW79446.1"/>
    <property type="molecule type" value="Genomic_DNA"/>
</dbReference>
<feature type="non-terminal residue" evidence="2">
    <location>
        <position position="1"/>
    </location>
</feature>
<comment type="caution">
    <text evidence="2">The sequence shown here is derived from an EMBL/GenBank/DDBJ whole genome shotgun (WGS) entry which is preliminary data.</text>
</comment>
<dbReference type="InterPro" id="IPR015378">
    <property type="entry name" value="Transposase-like_Mu_C"/>
</dbReference>
<dbReference type="InterPro" id="IPR009004">
    <property type="entry name" value="Transposase_Mu_C"/>
</dbReference>
<gene>
    <name evidence="2" type="ORF">H9874_09940</name>
</gene>
<feature type="domain" description="Transposase-like Mu C-terminal" evidence="1">
    <location>
        <begin position="2"/>
        <end position="45"/>
    </location>
</feature>
<protein>
    <submittedName>
        <fullName evidence="2">Mu transposase C-terminal domain-containing protein</fullName>
    </submittedName>
</protein>
<reference evidence="2" key="2">
    <citation type="submission" date="2021-04" db="EMBL/GenBank/DDBJ databases">
        <authorList>
            <person name="Gilroy R."/>
        </authorList>
    </citation>
    <scope>NUCLEOTIDE SEQUENCE</scope>
    <source>
        <strain evidence="2">ChiSxjej5B17-1746</strain>
    </source>
</reference>
<dbReference type="AlphaFoldDB" id="A0A9D1R0H6"/>
<reference evidence="2" key="1">
    <citation type="journal article" date="2021" name="PeerJ">
        <title>Extensive microbial diversity within the chicken gut microbiome revealed by metagenomics and culture.</title>
        <authorList>
            <person name="Gilroy R."/>
            <person name="Ravi A."/>
            <person name="Getino M."/>
            <person name="Pursley I."/>
            <person name="Horton D.L."/>
            <person name="Alikhan N.F."/>
            <person name="Baker D."/>
            <person name="Gharbi K."/>
            <person name="Hall N."/>
            <person name="Watson M."/>
            <person name="Adriaenssens E.M."/>
            <person name="Foster-Nyarko E."/>
            <person name="Jarju S."/>
            <person name="Secka A."/>
            <person name="Antonio M."/>
            <person name="Oren A."/>
            <person name="Chaudhuri R.R."/>
            <person name="La Ragione R."/>
            <person name="Hildebrand F."/>
            <person name="Pallen M.J."/>
        </authorList>
    </citation>
    <scope>NUCLEOTIDE SEQUENCE</scope>
    <source>
        <strain evidence="2">ChiSxjej5B17-1746</strain>
    </source>
</reference>
<dbReference type="Pfam" id="PF09299">
    <property type="entry name" value="Mu-transpos_C"/>
    <property type="match status" value="1"/>
</dbReference>